<dbReference type="Proteomes" id="UP000182888">
    <property type="component" value="Unassembled WGS sequence"/>
</dbReference>
<name>A0A0K2W4P9_MESPL</name>
<dbReference type="EMBL" id="CCND01000028">
    <property type="protein sequence ID" value="CDX61049.1"/>
    <property type="molecule type" value="Genomic_DNA"/>
</dbReference>
<dbReference type="Pfam" id="PF13175">
    <property type="entry name" value="AAA_15"/>
    <property type="match status" value="1"/>
</dbReference>
<feature type="domain" description="Endonuclease GajA/Old nuclease/RecF-like AAA" evidence="1">
    <location>
        <begin position="156"/>
        <end position="308"/>
    </location>
</feature>
<evidence type="ECO:0000259" key="1">
    <source>
        <dbReference type="Pfam" id="PF13175"/>
    </source>
</evidence>
<dbReference type="InterPro" id="IPR038729">
    <property type="entry name" value="Rad50/SbcC_AAA"/>
</dbReference>
<accession>A0A0K2W4P9</accession>
<sequence length="416" mass="45914">MIFSGLTLNGWRQFEEIDISFHPKLTVITGANGAGKSTLLSLISQHYDWSQPLLSTPTYSKDGLIRYVSGLFPWVNKSDNSSSKTVGKFFYSNGAKSEIVVPSVNSIMYNVTINPQPPVLGLHIGSHRPAPTYQQVGNIPTNAIGAAQAYNTYHSEIVQRQQNSYSQFGPIYRMKEAIISMATFGPGNRYVQRNENVAKLLESFKEVLSKTLPPSIGFRDISVRIPDVIIVTDTGDFVIDAASGGLMSLIDLSWQIFLYAYDKNQFVITIDEPENHLHPSMQRALLNRLILAFPNAQFIVATHSPFIVSSVKDSAVYVLGYKGSQSHSDQSIKTTVSSLRLDSANKAGTASEILRDVLGVPVTLPEWAENDLRTIADQFQIENLNSENIVLLRQQLVAAGLGEYYPEALRQIAGTP</sequence>
<feature type="domain" description="Rad50/SbcC-type AAA" evidence="2">
    <location>
        <begin position="6"/>
        <end position="43"/>
    </location>
</feature>
<dbReference type="InterPro" id="IPR027417">
    <property type="entry name" value="P-loop_NTPase"/>
</dbReference>
<dbReference type="GO" id="GO:0016887">
    <property type="term" value="F:ATP hydrolysis activity"/>
    <property type="evidence" value="ECO:0007669"/>
    <property type="project" value="InterPro"/>
</dbReference>
<evidence type="ECO:0000313" key="4">
    <source>
        <dbReference type="Proteomes" id="UP000182888"/>
    </source>
</evidence>
<evidence type="ECO:0000313" key="3">
    <source>
        <dbReference type="EMBL" id="CDX61049.1"/>
    </source>
</evidence>
<evidence type="ECO:0000259" key="2">
    <source>
        <dbReference type="Pfam" id="PF13476"/>
    </source>
</evidence>
<proteinExistence type="predicted"/>
<dbReference type="InterPro" id="IPR041685">
    <property type="entry name" value="AAA_GajA/Old/RecF-like"/>
</dbReference>
<dbReference type="SUPFAM" id="SSF52540">
    <property type="entry name" value="P-loop containing nucleoside triphosphate hydrolases"/>
    <property type="match status" value="1"/>
</dbReference>
<dbReference type="Pfam" id="PF13476">
    <property type="entry name" value="AAA_23"/>
    <property type="match status" value="1"/>
</dbReference>
<dbReference type="PANTHER" id="PTHR43581:SF2">
    <property type="entry name" value="EXCINUCLEASE ATPASE SUBUNIT"/>
    <property type="match status" value="1"/>
</dbReference>
<reference evidence="4" key="1">
    <citation type="submission" date="2014-08" db="EMBL/GenBank/DDBJ databases">
        <authorList>
            <person name="Edwards T."/>
        </authorList>
    </citation>
    <scope>NUCLEOTIDE SEQUENCE [LARGE SCALE GENOMIC DNA]</scope>
</reference>
<dbReference type="AlphaFoldDB" id="A0A0K2W4P9"/>
<organism evidence="3 4">
    <name type="scientific">Mesorhizobium plurifarium</name>
    <dbReference type="NCBI Taxonomy" id="69974"/>
    <lineage>
        <taxon>Bacteria</taxon>
        <taxon>Pseudomonadati</taxon>
        <taxon>Pseudomonadota</taxon>
        <taxon>Alphaproteobacteria</taxon>
        <taxon>Hyphomicrobiales</taxon>
        <taxon>Phyllobacteriaceae</taxon>
        <taxon>Mesorhizobium</taxon>
    </lineage>
</organism>
<dbReference type="InterPro" id="IPR051396">
    <property type="entry name" value="Bact_Antivir_Def_Nuclease"/>
</dbReference>
<gene>
    <name evidence="3" type="ORF">MPL1032_340004</name>
</gene>
<dbReference type="PANTHER" id="PTHR43581">
    <property type="entry name" value="ATP/GTP PHOSPHATASE"/>
    <property type="match status" value="1"/>
</dbReference>
<dbReference type="GO" id="GO:0006302">
    <property type="term" value="P:double-strand break repair"/>
    <property type="evidence" value="ECO:0007669"/>
    <property type="project" value="InterPro"/>
</dbReference>
<protein>
    <submittedName>
        <fullName evidence="3">AAA domain protein</fullName>
    </submittedName>
</protein>
<dbReference type="Gene3D" id="3.40.50.300">
    <property type="entry name" value="P-loop containing nucleotide triphosphate hydrolases"/>
    <property type="match status" value="2"/>
</dbReference>